<dbReference type="RefSeq" id="WP_327984234.1">
    <property type="nucleotide sequence ID" value="NZ_CP136426.1"/>
</dbReference>
<dbReference type="KEGG" id="bpor:BPO_2270"/>
<organism evidence="3 4">
    <name type="scientific">Bergeyella porcorum</name>
    <dbReference type="NCBI Taxonomy" id="1735111"/>
    <lineage>
        <taxon>Bacteria</taxon>
        <taxon>Pseudomonadati</taxon>
        <taxon>Bacteroidota</taxon>
        <taxon>Flavobacteriia</taxon>
        <taxon>Flavobacteriales</taxon>
        <taxon>Weeksellaceae</taxon>
        <taxon>Bergeyella</taxon>
    </lineage>
</organism>
<dbReference type="Pfam" id="PF01145">
    <property type="entry name" value="Band_7"/>
    <property type="match status" value="1"/>
</dbReference>
<evidence type="ECO:0000313" key="4">
    <source>
        <dbReference type="Proteomes" id="UP001432059"/>
    </source>
</evidence>
<dbReference type="AlphaFoldDB" id="A0AAU0F5A2"/>
<dbReference type="EMBL" id="CP136426">
    <property type="protein sequence ID" value="WOC52917.1"/>
    <property type="molecule type" value="Genomic_DNA"/>
</dbReference>
<dbReference type="InterPro" id="IPR001107">
    <property type="entry name" value="Band_7"/>
</dbReference>
<evidence type="ECO:0000313" key="3">
    <source>
        <dbReference type="EMBL" id="WOC52917.1"/>
    </source>
</evidence>
<sequence>MKQWLKYSALGLMAMASIQCSRVEPNYEGILMENYGRNGKSDFRTVVGRQWTMWPGTTLYQVPMFETSGDPQAVTINAKDAGVFTVDPSYQYQAIRGQGVDIVFSYKHLGISQPQVMMDNVENSILNKLVINAYREEARNYTTDSLMNNLNTFEKQVEGRLKKDFEAKLFQLNNLTSGLQPPASMAKAIEARNNAIQQAEQVRNELQVAKMNLEKAKIEAEANRVKSQGLDSKLLQEKWIEAIRNTNNKVIITDGKTPVILNP</sequence>
<name>A0AAU0F5A2_9FLAO</name>
<evidence type="ECO:0000259" key="2">
    <source>
        <dbReference type="Pfam" id="PF01145"/>
    </source>
</evidence>
<dbReference type="Proteomes" id="UP001432059">
    <property type="component" value="Chromosome"/>
</dbReference>
<keyword evidence="1" id="KW-0175">Coiled coil</keyword>
<evidence type="ECO:0000256" key="1">
    <source>
        <dbReference type="SAM" id="Coils"/>
    </source>
</evidence>
<reference evidence="3" key="1">
    <citation type="submission" date="2023-10" db="EMBL/GenBank/DDBJ databases">
        <title>Characterization and whole genome sequencing of a novel strain of Bergeyella porcorum QD2021 isolated from pig.</title>
        <authorList>
            <person name="Liu G."/>
            <person name="Chen C."/>
            <person name="Han X."/>
        </authorList>
    </citation>
    <scope>NUCLEOTIDE SEQUENCE</scope>
    <source>
        <strain evidence="3">QD2021</strain>
    </source>
</reference>
<keyword evidence="4" id="KW-1185">Reference proteome</keyword>
<proteinExistence type="predicted"/>
<accession>A0AAU0F5A2</accession>
<feature type="coiled-coil region" evidence="1">
    <location>
        <begin position="185"/>
        <end position="228"/>
    </location>
</feature>
<gene>
    <name evidence="3" type="ORF">BPO_2270</name>
</gene>
<feature type="domain" description="Band 7" evidence="2">
    <location>
        <begin position="22"/>
        <end position="205"/>
    </location>
</feature>
<protein>
    <recommendedName>
        <fullName evidence="2">Band 7 domain-containing protein</fullName>
    </recommendedName>
</protein>